<sequence length="150" mass="16947">MRKNDVPFKHLNLKSKLTIIISISMIFFIGLSIFLFAVFFGAIGFFRIFDVSYASYTSISLFIFVCFLVGGVFEVIGKILITIASISIEHVTLYFCLKFMIDLIMNLLTFHIADQFVNDVLVPSNALLIAAIFLSIAEAVFDMKYTNQTD</sequence>
<feature type="transmembrane region" description="Helical" evidence="1">
    <location>
        <begin position="61"/>
        <end position="81"/>
    </location>
</feature>
<evidence type="ECO:0000313" key="3">
    <source>
        <dbReference type="Proteomes" id="UP001211894"/>
    </source>
</evidence>
<dbReference type="Pfam" id="PF14184">
    <property type="entry name" value="YrvL"/>
    <property type="match status" value="1"/>
</dbReference>
<protein>
    <submittedName>
        <fullName evidence="2">YrvL family regulatory protein</fullName>
    </submittedName>
</protein>
<feature type="transmembrane region" description="Helical" evidence="1">
    <location>
        <begin position="93"/>
        <end position="113"/>
    </location>
</feature>
<accession>A0ABT4X2X0</accession>
<dbReference type="Proteomes" id="UP001211894">
    <property type="component" value="Unassembled WGS sequence"/>
</dbReference>
<keyword evidence="1" id="KW-0472">Membrane</keyword>
<comment type="caution">
    <text evidence="2">The sequence shown here is derived from an EMBL/GenBank/DDBJ whole genome shotgun (WGS) entry which is preliminary data.</text>
</comment>
<dbReference type="InterPro" id="IPR025912">
    <property type="entry name" value="YrvL"/>
</dbReference>
<proteinExistence type="predicted"/>
<keyword evidence="1" id="KW-0812">Transmembrane</keyword>
<feature type="transmembrane region" description="Helical" evidence="1">
    <location>
        <begin position="125"/>
        <end position="141"/>
    </location>
</feature>
<gene>
    <name evidence="2" type="ORF">PJ311_03860</name>
</gene>
<organism evidence="2 3">
    <name type="scientific">Bacillus changyiensis</name>
    <dbReference type="NCBI Taxonomy" id="3004103"/>
    <lineage>
        <taxon>Bacteria</taxon>
        <taxon>Bacillati</taxon>
        <taxon>Bacillota</taxon>
        <taxon>Bacilli</taxon>
        <taxon>Bacillales</taxon>
        <taxon>Bacillaceae</taxon>
        <taxon>Bacillus</taxon>
    </lineage>
</organism>
<reference evidence="2 3" key="1">
    <citation type="submission" date="2023-01" db="EMBL/GenBank/DDBJ databases">
        <title>Bacillus changyiensis sp. nov., isolated from a coastal deposit.</title>
        <authorList>
            <person name="Xiao G."/>
            <person name="Lai Q."/>
            <person name="Hu Z."/>
            <person name="Shao Z."/>
        </authorList>
    </citation>
    <scope>NUCLEOTIDE SEQUENCE [LARGE SCALE GENOMIC DNA]</scope>
    <source>
        <strain evidence="2 3">CLL-7-23</strain>
    </source>
</reference>
<feature type="transmembrane region" description="Helical" evidence="1">
    <location>
        <begin position="20"/>
        <end position="49"/>
    </location>
</feature>
<keyword evidence="1" id="KW-1133">Transmembrane helix</keyword>
<name>A0ABT4X2X0_9BACI</name>
<dbReference type="RefSeq" id="WP_271339600.1">
    <property type="nucleotide sequence ID" value="NZ_JAQKAB010000002.1"/>
</dbReference>
<keyword evidence="3" id="KW-1185">Reference proteome</keyword>
<dbReference type="EMBL" id="JAQKAB010000002">
    <property type="protein sequence ID" value="MDA7025747.1"/>
    <property type="molecule type" value="Genomic_DNA"/>
</dbReference>
<evidence type="ECO:0000313" key="2">
    <source>
        <dbReference type="EMBL" id="MDA7025747.1"/>
    </source>
</evidence>
<evidence type="ECO:0000256" key="1">
    <source>
        <dbReference type="SAM" id="Phobius"/>
    </source>
</evidence>